<feature type="region of interest" description="Disordered" evidence="1">
    <location>
        <begin position="434"/>
        <end position="477"/>
    </location>
</feature>
<dbReference type="EMBL" id="CM008964">
    <property type="protein sequence ID" value="PNW85853.1"/>
    <property type="molecule type" value="Genomic_DNA"/>
</dbReference>
<evidence type="ECO:0000256" key="1">
    <source>
        <dbReference type="SAM" id="MobiDB-lite"/>
    </source>
</evidence>
<protein>
    <submittedName>
        <fullName evidence="2">Uncharacterized protein</fullName>
    </submittedName>
</protein>
<organism evidence="2 3">
    <name type="scientific">Chlamydomonas reinhardtii</name>
    <name type="common">Chlamydomonas smithii</name>
    <dbReference type="NCBI Taxonomy" id="3055"/>
    <lineage>
        <taxon>Eukaryota</taxon>
        <taxon>Viridiplantae</taxon>
        <taxon>Chlorophyta</taxon>
        <taxon>core chlorophytes</taxon>
        <taxon>Chlorophyceae</taxon>
        <taxon>CS clade</taxon>
        <taxon>Chlamydomonadales</taxon>
        <taxon>Chlamydomonadaceae</taxon>
        <taxon>Chlamydomonas</taxon>
    </lineage>
</organism>
<dbReference type="RefSeq" id="XP_042926538.1">
    <property type="nucleotide sequence ID" value="XM_043061402.1"/>
</dbReference>
<dbReference type="KEGG" id="cre:CHLRE_03g202700v5"/>
<feature type="region of interest" description="Disordered" evidence="1">
    <location>
        <begin position="490"/>
        <end position="525"/>
    </location>
</feature>
<dbReference type="GeneID" id="66053008"/>
<sequence length="632" mass="62229">MPFKVGLPSVDNTEGTGSHCGSRDDDSCYSPRGLKTIEWSDADVVRDALASPSGPGPRVAPSPFPPASDAEPGRRRRAAGDQSFAAGAMLLDKNHSVTTVALASQRAQAADGGSAALQPAPLATDYASPFSGQQYSLHTAVAAAAAAEGEAAAASEADPVSGSLLSSYLAARSSAGAAPTNTCARMASRLHRISINGVGSIISTGDGIVMGSGGGRSRARPSLAGAASMDTGGAEQAALGLSHALSTAAAADPAADAAPLVGNSPRLRQRRATDGYRPPAADDARPAAPGPGDRRRPRVSGAGSLAAMSLDAGIVAVSAAASAGWSPPPPLAARGSHLNPQLLLHQQPSSETKLPALPLAGAASYRASADGSGSFGGMRPRAPAHSLFTDTKEEMTAAAASAAAQLPAPVAAPPAVVSSPLPLLGVEGKGWALRSPSRKHAMQPSPRRSGSGAVGFFQSGAEVPAPPRTAAAPTSLASPSAAGAELWMAGLVSPPPAPPPAPPLRGGRSGKHLRTMGGAPVSPSASPHYTGFGVNGYRYSGSSHAFSAHGTTTAAAAAAPDGAVSGGGSAVAAAAATGSRSAAALLADARELRQLSRAVSSRVLGSALAAADAAERRAGLSTYSLPPASLGP</sequence>
<feature type="region of interest" description="Disordered" evidence="1">
    <location>
        <begin position="1"/>
        <end position="33"/>
    </location>
</feature>
<feature type="compositionally biased region" description="Pro residues" evidence="1">
    <location>
        <begin position="54"/>
        <end position="66"/>
    </location>
</feature>
<evidence type="ECO:0000313" key="2">
    <source>
        <dbReference type="EMBL" id="PNW85853.1"/>
    </source>
</evidence>
<dbReference type="OrthoDB" id="551937at2759"/>
<evidence type="ECO:0000313" key="3">
    <source>
        <dbReference type="Proteomes" id="UP000006906"/>
    </source>
</evidence>
<dbReference type="Proteomes" id="UP000006906">
    <property type="component" value="Chromosome 3"/>
</dbReference>
<dbReference type="Gramene" id="PNW85853">
    <property type="protein sequence ID" value="PNW85853"/>
    <property type="gene ID" value="CHLRE_03g202700v5"/>
</dbReference>
<keyword evidence="3" id="KW-1185">Reference proteome</keyword>
<feature type="region of interest" description="Disordered" evidence="1">
    <location>
        <begin position="45"/>
        <end position="80"/>
    </location>
</feature>
<dbReference type="InParanoid" id="A0A2K3DZ96"/>
<feature type="compositionally biased region" description="Pro residues" evidence="1">
    <location>
        <begin position="493"/>
        <end position="503"/>
    </location>
</feature>
<reference evidence="2 3" key="1">
    <citation type="journal article" date="2007" name="Science">
        <title>The Chlamydomonas genome reveals the evolution of key animal and plant functions.</title>
        <authorList>
            <person name="Merchant S.S."/>
            <person name="Prochnik S.E."/>
            <person name="Vallon O."/>
            <person name="Harris E.H."/>
            <person name="Karpowicz S.J."/>
            <person name="Witman G.B."/>
            <person name="Terry A."/>
            <person name="Salamov A."/>
            <person name="Fritz-Laylin L.K."/>
            <person name="Marechal-Drouard L."/>
            <person name="Marshall W.F."/>
            <person name="Qu L.H."/>
            <person name="Nelson D.R."/>
            <person name="Sanderfoot A.A."/>
            <person name="Spalding M.H."/>
            <person name="Kapitonov V.V."/>
            <person name="Ren Q."/>
            <person name="Ferris P."/>
            <person name="Lindquist E."/>
            <person name="Shapiro H."/>
            <person name="Lucas S.M."/>
            <person name="Grimwood J."/>
            <person name="Schmutz J."/>
            <person name="Cardol P."/>
            <person name="Cerutti H."/>
            <person name="Chanfreau G."/>
            <person name="Chen C.L."/>
            <person name="Cognat V."/>
            <person name="Croft M.T."/>
            <person name="Dent R."/>
            <person name="Dutcher S."/>
            <person name="Fernandez E."/>
            <person name="Fukuzawa H."/>
            <person name="Gonzalez-Ballester D."/>
            <person name="Gonzalez-Halphen D."/>
            <person name="Hallmann A."/>
            <person name="Hanikenne M."/>
            <person name="Hippler M."/>
            <person name="Inwood W."/>
            <person name="Jabbari K."/>
            <person name="Kalanon M."/>
            <person name="Kuras R."/>
            <person name="Lefebvre P.A."/>
            <person name="Lemaire S.D."/>
            <person name="Lobanov A.V."/>
            <person name="Lohr M."/>
            <person name="Manuell A."/>
            <person name="Meier I."/>
            <person name="Mets L."/>
            <person name="Mittag M."/>
            <person name="Mittelmeier T."/>
            <person name="Moroney J.V."/>
            <person name="Moseley J."/>
            <person name="Napoli C."/>
            <person name="Nedelcu A.M."/>
            <person name="Niyogi K."/>
            <person name="Novoselov S.V."/>
            <person name="Paulsen I.T."/>
            <person name="Pazour G."/>
            <person name="Purton S."/>
            <person name="Ral J.P."/>
            <person name="Riano-Pachon D.M."/>
            <person name="Riekhof W."/>
            <person name="Rymarquis L."/>
            <person name="Schroda M."/>
            <person name="Stern D."/>
            <person name="Umen J."/>
            <person name="Willows R."/>
            <person name="Wilson N."/>
            <person name="Zimmer S.L."/>
            <person name="Allmer J."/>
            <person name="Balk J."/>
            <person name="Bisova K."/>
            <person name="Chen C.J."/>
            <person name="Elias M."/>
            <person name="Gendler K."/>
            <person name="Hauser C."/>
            <person name="Lamb M.R."/>
            <person name="Ledford H."/>
            <person name="Long J.C."/>
            <person name="Minagawa J."/>
            <person name="Page M.D."/>
            <person name="Pan J."/>
            <person name="Pootakham W."/>
            <person name="Roje S."/>
            <person name="Rose A."/>
            <person name="Stahlberg E."/>
            <person name="Terauchi A.M."/>
            <person name="Yang P."/>
            <person name="Ball S."/>
            <person name="Bowler C."/>
            <person name="Dieckmann C.L."/>
            <person name="Gladyshev V.N."/>
            <person name="Green P."/>
            <person name="Jorgensen R."/>
            <person name="Mayfield S."/>
            <person name="Mueller-Roeber B."/>
            <person name="Rajamani S."/>
            <person name="Sayre R.T."/>
            <person name="Brokstein P."/>
            <person name="Dubchak I."/>
            <person name="Goodstein D."/>
            <person name="Hornick L."/>
            <person name="Huang Y.W."/>
            <person name="Jhaveri J."/>
            <person name="Luo Y."/>
            <person name="Martinez D."/>
            <person name="Ngau W.C."/>
            <person name="Otillar B."/>
            <person name="Poliakov A."/>
            <person name="Porter A."/>
            <person name="Szajkowski L."/>
            <person name="Werner G."/>
            <person name="Zhou K."/>
            <person name="Grigoriev I.V."/>
            <person name="Rokhsar D.S."/>
            <person name="Grossman A.R."/>
        </authorList>
    </citation>
    <scope>NUCLEOTIDE SEQUENCE [LARGE SCALE GENOMIC DNA]</scope>
    <source>
        <strain evidence="3">CC-503</strain>
    </source>
</reference>
<proteinExistence type="predicted"/>
<name>A0A2K3DZ96_CHLRE</name>
<dbReference type="AlphaFoldDB" id="A0A2K3DZ96"/>
<accession>A0A2K3DZ96</accession>
<feature type="region of interest" description="Disordered" evidence="1">
    <location>
        <begin position="255"/>
        <end position="302"/>
    </location>
</feature>
<gene>
    <name evidence="2" type="ORF">CHLRE_03g202700v5</name>
</gene>
<feature type="compositionally biased region" description="Low complexity" evidence="1">
    <location>
        <begin position="468"/>
        <end position="477"/>
    </location>
</feature>